<feature type="region of interest" description="Disordered" evidence="1">
    <location>
        <begin position="273"/>
        <end position="395"/>
    </location>
</feature>
<evidence type="ECO:0008006" key="4">
    <source>
        <dbReference type="Google" id="ProtNLM"/>
    </source>
</evidence>
<gene>
    <name evidence="2" type="ORF">HanXRQr2_Chr13g0587311</name>
</gene>
<dbReference type="Proteomes" id="UP000215914">
    <property type="component" value="Unassembled WGS sequence"/>
</dbReference>
<accession>A0A9K3EGX5</accession>
<keyword evidence="3" id="KW-1185">Reference proteome</keyword>
<organism evidence="2 3">
    <name type="scientific">Helianthus annuus</name>
    <name type="common">Common sunflower</name>
    <dbReference type="NCBI Taxonomy" id="4232"/>
    <lineage>
        <taxon>Eukaryota</taxon>
        <taxon>Viridiplantae</taxon>
        <taxon>Streptophyta</taxon>
        <taxon>Embryophyta</taxon>
        <taxon>Tracheophyta</taxon>
        <taxon>Spermatophyta</taxon>
        <taxon>Magnoliopsida</taxon>
        <taxon>eudicotyledons</taxon>
        <taxon>Gunneridae</taxon>
        <taxon>Pentapetalae</taxon>
        <taxon>asterids</taxon>
        <taxon>campanulids</taxon>
        <taxon>Asterales</taxon>
        <taxon>Asteraceae</taxon>
        <taxon>Asteroideae</taxon>
        <taxon>Heliantheae alliance</taxon>
        <taxon>Heliantheae</taxon>
        <taxon>Helianthus</taxon>
    </lineage>
</organism>
<comment type="caution">
    <text evidence="2">The sequence shown here is derived from an EMBL/GenBank/DDBJ whole genome shotgun (WGS) entry which is preliminary data.</text>
</comment>
<sequence length="414" mass="44935">MGAGADGSKVLILPDRTSAFVEHIGSSVVGRTVDIETLVDFDKLLRIAKIDCSRIQYVGGLSLLISFRDKDSANRFLDSREVWDPWFSKLEVWKGQSLPFERVAWLKIHGIPLHLLETDVLRQVGDLFGKVLHCPGTLDDDSDLSLVRVGVLVGEAQSFRCSVTLQWKDKYFRLWVEEEQEAWVPDCLNGTIGPSFVMDSNSPAMSSPIGRMSEEGGEEVKESGGDTGGEKSPRVEGGCSHANEGSMHEERDFFGGCGAKVVRDLHKEGVGLSFSAPVGGPEEWDKRGGPTVGEPNFNFSMGPGVLPSSKAQRKSKLALRGRKARSCSPIDVSPGSQRPKKRRRPDAIDPPPGFGFIGFTSKSREGVTPESSESGGQAGGLDLNARASSEDSSAGVAIRRWISLFKSVQELESI</sequence>
<evidence type="ECO:0000313" key="2">
    <source>
        <dbReference type="EMBL" id="KAF5773317.1"/>
    </source>
</evidence>
<reference evidence="2" key="1">
    <citation type="journal article" date="2017" name="Nature">
        <title>The sunflower genome provides insights into oil metabolism, flowering and Asterid evolution.</title>
        <authorList>
            <person name="Badouin H."/>
            <person name="Gouzy J."/>
            <person name="Grassa C.J."/>
            <person name="Murat F."/>
            <person name="Staton S.E."/>
            <person name="Cottret L."/>
            <person name="Lelandais-Briere C."/>
            <person name="Owens G.L."/>
            <person name="Carrere S."/>
            <person name="Mayjonade B."/>
            <person name="Legrand L."/>
            <person name="Gill N."/>
            <person name="Kane N.C."/>
            <person name="Bowers J.E."/>
            <person name="Hubner S."/>
            <person name="Bellec A."/>
            <person name="Berard A."/>
            <person name="Berges H."/>
            <person name="Blanchet N."/>
            <person name="Boniface M.C."/>
            <person name="Brunel D."/>
            <person name="Catrice O."/>
            <person name="Chaidir N."/>
            <person name="Claudel C."/>
            <person name="Donnadieu C."/>
            <person name="Faraut T."/>
            <person name="Fievet G."/>
            <person name="Helmstetter N."/>
            <person name="King M."/>
            <person name="Knapp S.J."/>
            <person name="Lai Z."/>
            <person name="Le Paslier M.C."/>
            <person name="Lippi Y."/>
            <person name="Lorenzon L."/>
            <person name="Mandel J.R."/>
            <person name="Marage G."/>
            <person name="Marchand G."/>
            <person name="Marquand E."/>
            <person name="Bret-Mestries E."/>
            <person name="Morien E."/>
            <person name="Nambeesan S."/>
            <person name="Nguyen T."/>
            <person name="Pegot-Espagnet P."/>
            <person name="Pouilly N."/>
            <person name="Raftis F."/>
            <person name="Sallet E."/>
            <person name="Schiex T."/>
            <person name="Thomas J."/>
            <person name="Vandecasteele C."/>
            <person name="Vares D."/>
            <person name="Vear F."/>
            <person name="Vautrin S."/>
            <person name="Crespi M."/>
            <person name="Mangin B."/>
            <person name="Burke J.M."/>
            <person name="Salse J."/>
            <person name="Munos S."/>
            <person name="Vincourt P."/>
            <person name="Rieseberg L.H."/>
            <person name="Langlade N.B."/>
        </authorList>
    </citation>
    <scope>NUCLEOTIDE SEQUENCE</scope>
    <source>
        <tissue evidence="2">Leaves</tissue>
    </source>
</reference>
<name>A0A9K3EGX5_HELAN</name>
<protein>
    <recommendedName>
        <fullName evidence="4">DUF4283 domain-containing protein</fullName>
    </recommendedName>
</protein>
<dbReference type="PANTHER" id="PTHR34427">
    <property type="entry name" value="DUF4283 DOMAIN PROTEIN"/>
    <property type="match status" value="1"/>
</dbReference>
<dbReference type="AlphaFoldDB" id="A0A9K3EGX5"/>
<dbReference type="EMBL" id="MNCJ02000328">
    <property type="protein sequence ID" value="KAF5773317.1"/>
    <property type="molecule type" value="Genomic_DNA"/>
</dbReference>
<dbReference type="Gramene" id="mRNA:HanXRQr2_Chr13g0587311">
    <property type="protein sequence ID" value="mRNA:HanXRQr2_Chr13g0587311"/>
    <property type="gene ID" value="HanXRQr2_Chr13g0587311"/>
</dbReference>
<feature type="compositionally biased region" description="Basic and acidic residues" evidence="1">
    <location>
        <begin position="212"/>
        <end position="234"/>
    </location>
</feature>
<feature type="compositionally biased region" description="Basic residues" evidence="1">
    <location>
        <begin position="311"/>
        <end position="325"/>
    </location>
</feature>
<evidence type="ECO:0000256" key="1">
    <source>
        <dbReference type="SAM" id="MobiDB-lite"/>
    </source>
</evidence>
<evidence type="ECO:0000313" key="3">
    <source>
        <dbReference type="Proteomes" id="UP000215914"/>
    </source>
</evidence>
<feature type="region of interest" description="Disordered" evidence="1">
    <location>
        <begin position="205"/>
        <end position="246"/>
    </location>
</feature>
<dbReference type="PANTHER" id="PTHR34427:SF5">
    <property type="entry name" value="DUF4283 DOMAIN-CONTAINING PROTEIN"/>
    <property type="match status" value="1"/>
</dbReference>
<proteinExistence type="predicted"/>
<reference evidence="2" key="2">
    <citation type="submission" date="2020-06" db="EMBL/GenBank/DDBJ databases">
        <title>Helianthus annuus Genome sequencing and assembly Release 2.</title>
        <authorList>
            <person name="Gouzy J."/>
            <person name="Langlade N."/>
            <person name="Munos S."/>
        </authorList>
    </citation>
    <scope>NUCLEOTIDE SEQUENCE</scope>
    <source>
        <tissue evidence="2">Leaves</tissue>
    </source>
</reference>